<comment type="caution">
    <text evidence="4">The sequence shown here is derived from an EMBL/GenBank/DDBJ whole genome shotgun (WGS) entry which is preliminary data.</text>
</comment>
<keyword evidence="4" id="KW-0328">Glycosyltransferase</keyword>
<name>A0ABS5KWT5_9ACTN</name>
<keyword evidence="5" id="KW-1185">Reference proteome</keyword>
<feature type="domain" description="Glycosyl transferase family 1" evidence="3">
    <location>
        <begin position="184"/>
        <end position="306"/>
    </location>
</feature>
<keyword evidence="1 4" id="KW-0808">Transferase</keyword>
<dbReference type="PANTHER" id="PTHR12526:SF595">
    <property type="entry name" value="BLL5217 PROTEIN"/>
    <property type="match status" value="1"/>
</dbReference>
<accession>A0ABS5KWT5</accession>
<sequence length="370" mass="40881">MERVFASLVQGLLRWGVRVTVFAHPESFNDRLTDSPTHRLTDSPTHRLTDSPTHRLTDSPTERLLVQVPTYAPVGRLHPQAAEMRHTQVAARFISDVGTFDIIHDHTRLGAVDFAALDVPAVTTAHYDPTRDPMRWAREVAAGHPYVALSNAQMRSAPDVNWTGVIPNGIDQSFYRPGEDRFGYLVHIAALGPRKGTDLAIRIARAAGRQLVVIGSADRADPEGFAREVEPLLGDEHVTWLDEQSGDAKLPWLQGAAALLHPIRWDEPFGLVYVEALACGVPVLTLNRGAAPELVQHGVTGVVADQWTDLIDAARDPHRWSPQACRASVSHLTDDAMVEAYLNLYEQLIDRGTRPKPIPRQRRASLPISP</sequence>
<dbReference type="PANTHER" id="PTHR12526">
    <property type="entry name" value="GLYCOSYLTRANSFERASE"/>
    <property type="match status" value="1"/>
</dbReference>
<evidence type="ECO:0000256" key="1">
    <source>
        <dbReference type="ARBA" id="ARBA00022679"/>
    </source>
</evidence>
<dbReference type="EMBL" id="JAAFYZ010000105">
    <property type="protein sequence ID" value="MBS2550520.1"/>
    <property type="molecule type" value="Genomic_DNA"/>
</dbReference>
<dbReference type="EC" id="2.4.-.-" evidence="4"/>
<dbReference type="InterPro" id="IPR001296">
    <property type="entry name" value="Glyco_trans_1"/>
</dbReference>
<protein>
    <submittedName>
        <fullName evidence="4">Glycosyltransferase</fullName>
        <ecNumber evidence="4">2.4.-.-</ecNumber>
    </submittedName>
</protein>
<reference evidence="4 5" key="1">
    <citation type="submission" date="2020-02" db="EMBL/GenBank/DDBJ databases">
        <title>Acidophilic actinobacteria isolated from forest soil.</title>
        <authorList>
            <person name="Golinska P."/>
        </authorList>
    </citation>
    <scope>NUCLEOTIDE SEQUENCE [LARGE SCALE GENOMIC DNA]</scope>
    <source>
        <strain evidence="4 5">NL8</strain>
    </source>
</reference>
<evidence type="ECO:0000313" key="4">
    <source>
        <dbReference type="EMBL" id="MBS2550520.1"/>
    </source>
</evidence>
<feature type="region of interest" description="Disordered" evidence="2">
    <location>
        <begin position="32"/>
        <end position="61"/>
    </location>
</feature>
<dbReference type="Proteomes" id="UP000730482">
    <property type="component" value="Unassembled WGS sequence"/>
</dbReference>
<organism evidence="4 5">
    <name type="scientific">Catenulispora pinistramenti</name>
    <dbReference type="NCBI Taxonomy" id="2705254"/>
    <lineage>
        <taxon>Bacteria</taxon>
        <taxon>Bacillati</taxon>
        <taxon>Actinomycetota</taxon>
        <taxon>Actinomycetes</taxon>
        <taxon>Catenulisporales</taxon>
        <taxon>Catenulisporaceae</taxon>
        <taxon>Catenulispora</taxon>
    </lineage>
</organism>
<evidence type="ECO:0000313" key="5">
    <source>
        <dbReference type="Proteomes" id="UP000730482"/>
    </source>
</evidence>
<gene>
    <name evidence="4" type="ORF">KGQ19_26975</name>
</gene>
<dbReference type="GO" id="GO:0016757">
    <property type="term" value="F:glycosyltransferase activity"/>
    <property type="evidence" value="ECO:0007669"/>
    <property type="project" value="UniProtKB-KW"/>
</dbReference>
<evidence type="ECO:0000256" key="2">
    <source>
        <dbReference type="SAM" id="MobiDB-lite"/>
    </source>
</evidence>
<dbReference type="Gene3D" id="3.40.50.2000">
    <property type="entry name" value="Glycogen Phosphorylase B"/>
    <property type="match status" value="2"/>
</dbReference>
<dbReference type="Pfam" id="PF00534">
    <property type="entry name" value="Glycos_transf_1"/>
    <property type="match status" value="1"/>
</dbReference>
<evidence type="ECO:0000259" key="3">
    <source>
        <dbReference type="Pfam" id="PF00534"/>
    </source>
</evidence>
<proteinExistence type="predicted"/>
<dbReference type="SUPFAM" id="SSF53756">
    <property type="entry name" value="UDP-Glycosyltransferase/glycogen phosphorylase"/>
    <property type="match status" value="1"/>
</dbReference>